<feature type="compositionally biased region" description="Basic and acidic residues" evidence="1">
    <location>
        <begin position="480"/>
        <end position="490"/>
    </location>
</feature>
<feature type="compositionally biased region" description="Gly residues" evidence="1">
    <location>
        <begin position="634"/>
        <end position="645"/>
    </location>
</feature>
<protein>
    <submittedName>
        <fullName evidence="2">Uncharacterized protein</fullName>
    </submittedName>
</protein>
<keyword evidence="3" id="KW-1185">Reference proteome</keyword>
<feature type="compositionally biased region" description="Low complexity" evidence="1">
    <location>
        <begin position="255"/>
        <end position="265"/>
    </location>
</feature>
<reference evidence="2" key="1">
    <citation type="journal article" date="2023" name="Mol. Phylogenet. Evol.">
        <title>Genome-scale phylogeny and comparative genomics of the fungal order Sordariales.</title>
        <authorList>
            <person name="Hensen N."/>
            <person name="Bonometti L."/>
            <person name="Westerberg I."/>
            <person name="Brannstrom I.O."/>
            <person name="Guillou S."/>
            <person name="Cros-Aarteil S."/>
            <person name="Calhoun S."/>
            <person name="Haridas S."/>
            <person name="Kuo A."/>
            <person name="Mondo S."/>
            <person name="Pangilinan J."/>
            <person name="Riley R."/>
            <person name="LaButti K."/>
            <person name="Andreopoulos B."/>
            <person name="Lipzen A."/>
            <person name="Chen C."/>
            <person name="Yan M."/>
            <person name="Daum C."/>
            <person name="Ng V."/>
            <person name="Clum A."/>
            <person name="Steindorff A."/>
            <person name="Ohm R.A."/>
            <person name="Martin F."/>
            <person name="Silar P."/>
            <person name="Natvig D.O."/>
            <person name="Lalanne C."/>
            <person name="Gautier V."/>
            <person name="Ament-Velasquez S.L."/>
            <person name="Kruys A."/>
            <person name="Hutchinson M.I."/>
            <person name="Powell A.J."/>
            <person name="Barry K."/>
            <person name="Miller A.N."/>
            <person name="Grigoriev I.V."/>
            <person name="Debuchy R."/>
            <person name="Gladieux P."/>
            <person name="Hiltunen Thoren M."/>
            <person name="Johannesson H."/>
        </authorList>
    </citation>
    <scope>NUCLEOTIDE SEQUENCE</scope>
    <source>
        <strain evidence="2">CBS 118394</strain>
    </source>
</reference>
<feature type="compositionally biased region" description="Basic and acidic residues" evidence="1">
    <location>
        <begin position="164"/>
        <end position="194"/>
    </location>
</feature>
<organism evidence="2 3">
    <name type="scientific">Apodospora peruviana</name>
    <dbReference type="NCBI Taxonomy" id="516989"/>
    <lineage>
        <taxon>Eukaryota</taxon>
        <taxon>Fungi</taxon>
        <taxon>Dikarya</taxon>
        <taxon>Ascomycota</taxon>
        <taxon>Pezizomycotina</taxon>
        <taxon>Sordariomycetes</taxon>
        <taxon>Sordariomycetidae</taxon>
        <taxon>Sordariales</taxon>
        <taxon>Lasiosphaeriaceae</taxon>
        <taxon>Apodospora</taxon>
    </lineage>
</organism>
<feature type="compositionally biased region" description="Polar residues" evidence="1">
    <location>
        <begin position="424"/>
        <end position="449"/>
    </location>
</feature>
<evidence type="ECO:0000313" key="2">
    <source>
        <dbReference type="EMBL" id="KAK3322292.1"/>
    </source>
</evidence>
<feature type="compositionally biased region" description="Basic and acidic residues" evidence="1">
    <location>
        <begin position="109"/>
        <end position="121"/>
    </location>
</feature>
<evidence type="ECO:0000256" key="1">
    <source>
        <dbReference type="SAM" id="MobiDB-lite"/>
    </source>
</evidence>
<proteinExistence type="predicted"/>
<dbReference type="AlphaFoldDB" id="A0AAE0M7M4"/>
<reference evidence="2" key="2">
    <citation type="submission" date="2023-06" db="EMBL/GenBank/DDBJ databases">
        <authorList>
            <consortium name="Lawrence Berkeley National Laboratory"/>
            <person name="Haridas S."/>
            <person name="Hensen N."/>
            <person name="Bonometti L."/>
            <person name="Westerberg I."/>
            <person name="Brannstrom I.O."/>
            <person name="Guillou S."/>
            <person name="Cros-Aarteil S."/>
            <person name="Calhoun S."/>
            <person name="Kuo A."/>
            <person name="Mondo S."/>
            <person name="Pangilinan J."/>
            <person name="Riley R."/>
            <person name="Labutti K."/>
            <person name="Andreopoulos B."/>
            <person name="Lipzen A."/>
            <person name="Chen C."/>
            <person name="Yanf M."/>
            <person name="Daum C."/>
            <person name="Ng V."/>
            <person name="Clum A."/>
            <person name="Steindorff A."/>
            <person name="Ohm R."/>
            <person name="Martin F."/>
            <person name="Silar P."/>
            <person name="Natvig D."/>
            <person name="Lalanne C."/>
            <person name="Gautier V."/>
            <person name="Ament-Velasquez S.L."/>
            <person name="Kruys A."/>
            <person name="Hutchinson M.I."/>
            <person name="Powell A.J."/>
            <person name="Barry K."/>
            <person name="Miller A.N."/>
            <person name="Grigoriev I.V."/>
            <person name="Debuchy R."/>
            <person name="Gladieux P."/>
            <person name="Thoren M.H."/>
            <person name="Johannesson H."/>
        </authorList>
    </citation>
    <scope>NUCLEOTIDE SEQUENCE</scope>
    <source>
        <strain evidence="2">CBS 118394</strain>
    </source>
</reference>
<feature type="compositionally biased region" description="Basic and acidic residues" evidence="1">
    <location>
        <begin position="507"/>
        <end position="516"/>
    </location>
</feature>
<dbReference type="Proteomes" id="UP001283341">
    <property type="component" value="Unassembled WGS sequence"/>
</dbReference>
<feature type="compositionally biased region" description="Acidic residues" evidence="1">
    <location>
        <begin position="466"/>
        <end position="479"/>
    </location>
</feature>
<name>A0AAE0M7M4_9PEZI</name>
<feature type="region of interest" description="Disordered" evidence="1">
    <location>
        <begin position="164"/>
        <end position="280"/>
    </location>
</feature>
<accession>A0AAE0M7M4</accession>
<feature type="compositionally biased region" description="Acidic residues" evidence="1">
    <location>
        <begin position="389"/>
        <end position="399"/>
    </location>
</feature>
<feature type="compositionally biased region" description="Polar residues" evidence="1">
    <location>
        <begin position="70"/>
        <end position="83"/>
    </location>
</feature>
<feature type="compositionally biased region" description="Acidic residues" evidence="1">
    <location>
        <begin position="229"/>
        <end position="241"/>
    </location>
</feature>
<feature type="region of interest" description="Disordered" evidence="1">
    <location>
        <begin position="318"/>
        <end position="547"/>
    </location>
</feature>
<comment type="caution">
    <text evidence="2">The sequence shown here is derived from an EMBL/GenBank/DDBJ whole genome shotgun (WGS) entry which is preliminary data.</text>
</comment>
<feature type="region of interest" description="Disordered" evidence="1">
    <location>
        <begin position="626"/>
        <end position="645"/>
    </location>
</feature>
<evidence type="ECO:0000313" key="3">
    <source>
        <dbReference type="Proteomes" id="UP001283341"/>
    </source>
</evidence>
<gene>
    <name evidence="2" type="ORF">B0H66DRAFT_197737</name>
</gene>
<feature type="region of interest" description="Disordered" evidence="1">
    <location>
        <begin position="70"/>
        <end position="123"/>
    </location>
</feature>
<feature type="compositionally biased region" description="Basic and acidic residues" evidence="1">
    <location>
        <begin position="85"/>
        <end position="94"/>
    </location>
</feature>
<sequence length="645" mass="69597">MDDAARLVSELHGKLDELNGKVAAYQKDILAEFHRHMDDCLKDYPDHVSSEVSRIIAESLGKYPALNLNSPSPVDASAPQNALSGDRKARDGRKSPPPILYHTSGVPKDGLRSPHEREKEFQGVFTPSYLPLLDGSDRNHNSPPLSPVPAAVPPFVLSMENVQKVDESKEPAQSHPKADARPRPVRRLTDRSESSLESSSSESKVRRSALRRTSSSAKGSPRRVRFQFQDEEVFPSVDPEDSTMPSPLGGGDGTTGAEAEPAADTSAIVLEDEPPAYTGTSLLDVEGEEDLLPRPKKVSSTQALQALSRRALDADGTVWTMVNPDAEEQPKTSSEDVDDTTPRAGTPNKPVSITKPELQVSVRQKGSAAKVTEAGGLWTQAGDSKEKGEDEDSSDDEEFLSIRPKTSSKPTSPVGYSPLASQPLVMNNSASQDIRGNISRTASESSTVRAASKSPATVIPDLSRPDDDDDDPLFDFDAEETTRSRSEKQVPPKKYLAEVDGDDEDDGKVRFPRRPEGVSATVLAKPSAGGEPTPPPEERSIMMPPVSPSAALFGHSMGSYKGTSVMINPITNPQLYDEIANMKDVQSFVGSMKDLESADIRGYRTSLARNQAGTPRSFTERLALEEAMERRGEGTVGGSGDEAED</sequence>
<dbReference type="EMBL" id="JAUEDM010000003">
    <property type="protein sequence ID" value="KAK3322292.1"/>
    <property type="molecule type" value="Genomic_DNA"/>
</dbReference>